<accession>A0AAW8H712</accession>
<name>A0AAW8H712_9ENTR</name>
<gene>
    <name evidence="1" type="ORF">RBJ67_11595</name>
</gene>
<proteinExistence type="predicted"/>
<reference evidence="1 2" key="1">
    <citation type="submission" date="2023-08" db="EMBL/GenBank/DDBJ databases">
        <authorList>
            <person name="Dale J."/>
        </authorList>
    </citation>
    <scope>NUCLEOTIDE SEQUENCE [LARGE SCALE GENOMIC DNA]</scope>
    <source>
        <strain evidence="1 2">2023EL-00788</strain>
    </source>
</reference>
<evidence type="ECO:0008006" key="3">
    <source>
        <dbReference type="Google" id="ProtNLM"/>
    </source>
</evidence>
<keyword evidence="2" id="KW-1185">Reference proteome</keyword>
<evidence type="ECO:0000313" key="1">
    <source>
        <dbReference type="EMBL" id="MDQ2256787.1"/>
    </source>
</evidence>
<dbReference type="AlphaFoldDB" id="A0AAW8H712"/>
<evidence type="ECO:0000313" key="2">
    <source>
        <dbReference type="Proteomes" id="UP001225042"/>
    </source>
</evidence>
<dbReference type="RefSeq" id="WP_080470146.1">
    <property type="nucleotide sequence ID" value="NZ_JAVDKR010000001.1"/>
</dbReference>
<dbReference type="EMBL" id="JAVDKS010000004">
    <property type="protein sequence ID" value="MDQ2256787.1"/>
    <property type="molecule type" value="Genomic_DNA"/>
</dbReference>
<dbReference type="Proteomes" id="UP001225042">
    <property type="component" value="Unassembled WGS sequence"/>
</dbReference>
<comment type="caution">
    <text evidence="1">The sequence shown here is derived from an EMBL/GenBank/DDBJ whole genome shotgun (WGS) entry which is preliminary data.</text>
</comment>
<sequence length="113" mass="12807">MNNNSAKYIISQIENVITNIFENGKINKDTQDELFHAMTMLADVNAVLRGLEDAFFDSIITAKKLEAISQAFCEGYFTNEDNERIETYLAAMIHDYSLKCCQELKDIEAKLGS</sequence>
<protein>
    <recommendedName>
        <fullName evidence="3">Phage protein</fullName>
    </recommendedName>
</protein>
<organism evidence="1 2">
    <name type="scientific">Enterobacter soli</name>
    <dbReference type="NCBI Taxonomy" id="885040"/>
    <lineage>
        <taxon>Bacteria</taxon>
        <taxon>Pseudomonadati</taxon>
        <taxon>Pseudomonadota</taxon>
        <taxon>Gammaproteobacteria</taxon>
        <taxon>Enterobacterales</taxon>
        <taxon>Enterobacteriaceae</taxon>
        <taxon>Enterobacter</taxon>
    </lineage>
</organism>